<reference evidence="2" key="1">
    <citation type="journal article" date="2019" name="Int. J. Syst. Evol. Microbiol.">
        <title>The Global Catalogue of Microorganisms (GCM) 10K type strain sequencing project: providing services to taxonomists for standard genome sequencing and annotation.</title>
        <authorList>
            <consortium name="The Broad Institute Genomics Platform"/>
            <consortium name="The Broad Institute Genome Sequencing Center for Infectious Disease"/>
            <person name="Wu L."/>
            <person name="Ma J."/>
        </authorList>
    </citation>
    <scope>NUCLEOTIDE SEQUENCE [LARGE SCALE GENOMIC DNA]</scope>
    <source>
        <strain evidence="2">JCM 19125</strain>
    </source>
</reference>
<comment type="caution">
    <text evidence="1">The sequence shown here is derived from an EMBL/GenBank/DDBJ whole genome shotgun (WGS) entry which is preliminary data.</text>
</comment>
<organism evidence="1 2">
    <name type="scientific">Tessaracoccus lubricantis</name>
    <dbReference type="NCBI Taxonomy" id="545543"/>
    <lineage>
        <taxon>Bacteria</taxon>
        <taxon>Bacillati</taxon>
        <taxon>Actinomycetota</taxon>
        <taxon>Actinomycetes</taxon>
        <taxon>Propionibacteriales</taxon>
        <taxon>Propionibacteriaceae</taxon>
        <taxon>Tessaracoccus</taxon>
    </lineage>
</organism>
<dbReference type="Proteomes" id="UP001501521">
    <property type="component" value="Unassembled WGS sequence"/>
</dbReference>
<dbReference type="EMBL" id="BAABLV010000025">
    <property type="protein sequence ID" value="GAA4898860.1"/>
    <property type="molecule type" value="Genomic_DNA"/>
</dbReference>
<accession>A0ABP9FDQ4</accession>
<proteinExistence type="predicted"/>
<sequence>MGGRLSTLAELESVREPKVRASSRHIPSAPFCWTTQSRLAVESGLEHDLLRELDRDPEVSRLVAQPCRLLLTDGAHVPDIMEVRGDQRPLEEGQALYF</sequence>
<gene>
    <name evidence="1" type="ORF">GCM10025789_16070</name>
</gene>
<dbReference type="RefSeq" id="WP_345581632.1">
    <property type="nucleotide sequence ID" value="NZ_BAABLV010000025.1"/>
</dbReference>
<name>A0ABP9FDQ4_9ACTN</name>
<keyword evidence="2" id="KW-1185">Reference proteome</keyword>
<evidence type="ECO:0000313" key="1">
    <source>
        <dbReference type="EMBL" id="GAA4898860.1"/>
    </source>
</evidence>
<protein>
    <submittedName>
        <fullName evidence="1">Uncharacterized protein</fullName>
    </submittedName>
</protein>
<evidence type="ECO:0000313" key="2">
    <source>
        <dbReference type="Proteomes" id="UP001501521"/>
    </source>
</evidence>